<organism evidence="1 2">
    <name type="scientific">Streptomonospora halophila</name>
    <dbReference type="NCBI Taxonomy" id="427369"/>
    <lineage>
        <taxon>Bacteria</taxon>
        <taxon>Bacillati</taxon>
        <taxon>Actinomycetota</taxon>
        <taxon>Actinomycetes</taxon>
        <taxon>Streptosporangiales</taxon>
        <taxon>Nocardiopsidaceae</taxon>
        <taxon>Streptomonospora</taxon>
    </lineage>
</organism>
<reference evidence="2" key="1">
    <citation type="journal article" date="2019" name="Int. J. Syst. Evol. Microbiol.">
        <title>The Global Catalogue of Microorganisms (GCM) 10K type strain sequencing project: providing services to taxonomists for standard genome sequencing and annotation.</title>
        <authorList>
            <consortium name="The Broad Institute Genomics Platform"/>
            <consortium name="The Broad Institute Genome Sequencing Center for Infectious Disease"/>
            <person name="Wu L."/>
            <person name="Ma J."/>
        </authorList>
    </citation>
    <scope>NUCLEOTIDE SEQUENCE [LARGE SCALE GENOMIC DNA]</scope>
    <source>
        <strain evidence="2">JCM 18123</strain>
    </source>
</reference>
<protein>
    <submittedName>
        <fullName evidence="1">Uncharacterized protein</fullName>
    </submittedName>
</protein>
<name>A0ABP9G525_9ACTN</name>
<evidence type="ECO:0000313" key="1">
    <source>
        <dbReference type="EMBL" id="GAA4928650.1"/>
    </source>
</evidence>
<comment type="caution">
    <text evidence="1">The sequence shown here is derived from an EMBL/GenBank/DDBJ whole genome shotgun (WGS) entry which is preliminary data.</text>
</comment>
<keyword evidence="2" id="KW-1185">Reference proteome</keyword>
<gene>
    <name evidence="1" type="ORF">GCM10023224_04890</name>
</gene>
<sequence length="48" mass="5478">MELPPDDGREVTDQEWEAVRAALGTTGDEPTTREERAALLENYRKSWS</sequence>
<dbReference type="RefSeq" id="WP_345555267.1">
    <property type="nucleotide sequence ID" value="NZ_BAABIK010000002.1"/>
</dbReference>
<dbReference type="EMBL" id="BAABIK010000002">
    <property type="protein sequence ID" value="GAA4928650.1"/>
    <property type="molecule type" value="Genomic_DNA"/>
</dbReference>
<dbReference type="Proteomes" id="UP001499993">
    <property type="component" value="Unassembled WGS sequence"/>
</dbReference>
<evidence type="ECO:0000313" key="2">
    <source>
        <dbReference type="Proteomes" id="UP001499993"/>
    </source>
</evidence>
<proteinExistence type="predicted"/>
<accession>A0ABP9G525</accession>